<dbReference type="Gene3D" id="2.10.10.90">
    <property type="match status" value="1"/>
</dbReference>
<dbReference type="EMBL" id="NUAN01000114">
    <property type="protein sequence ID" value="PEN93846.1"/>
    <property type="molecule type" value="Genomic_DNA"/>
</dbReference>
<evidence type="ECO:0000313" key="1">
    <source>
        <dbReference type="EMBL" id="PEN93846.1"/>
    </source>
</evidence>
<evidence type="ECO:0000313" key="2">
    <source>
        <dbReference type="Proteomes" id="UP000220691"/>
    </source>
</evidence>
<reference evidence="1 2" key="1">
    <citation type="submission" date="2017-09" db="EMBL/GenBank/DDBJ databases">
        <title>Large-scale bioinformatics analysis of Bacillus genomes uncovers conserved roles of natural products in bacterial physiology.</title>
        <authorList>
            <consortium name="Agbiome Team Llc"/>
            <person name="Bleich R.M."/>
            <person name="Kirk G.J."/>
            <person name="Santa Maria K.C."/>
            <person name="Allen S.E."/>
            <person name="Farag S."/>
            <person name="Shank E.A."/>
            <person name="Bowers A."/>
        </authorList>
    </citation>
    <scope>NUCLEOTIDE SEQUENCE [LARGE SCALE GENOMIC DNA]</scope>
    <source>
        <strain evidence="1 2">AFS027647</strain>
    </source>
</reference>
<dbReference type="GO" id="GO:0030246">
    <property type="term" value="F:carbohydrate binding"/>
    <property type="evidence" value="ECO:0007669"/>
    <property type="project" value="InterPro"/>
</dbReference>
<dbReference type="Proteomes" id="UP000220691">
    <property type="component" value="Unassembled WGS sequence"/>
</dbReference>
<proteinExistence type="predicted"/>
<accession>A0A9X6YLP4</accession>
<name>A0A9X6YLP4_BACCE</name>
<dbReference type="InterPro" id="IPR036573">
    <property type="entry name" value="CBM_sf_5/12"/>
</dbReference>
<sequence length="139" mass="15810">MKNKQKQLIKGIMLSTVLGLGWGIAGDISHAAGNESYPIQTIQKWEEKTFYKKGSIVTYKGLQYQANYPIHFFSPDDHDLIVDDAWELFTDWKGNKIYDKDAIVTYKGLQYKSKLPGTGGIAPDKSLRWEKLTDLTHAK</sequence>
<dbReference type="SUPFAM" id="SSF51055">
    <property type="entry name" value="Carbohydrate binding domain"/>
    <property type="match status" value="1"/>
</dbReference>
<dbReference type="AlphaFoldDB" id="A0A9X6YLP4"/>
<protein>
    <submittedName>
        <fullName evidence="1">Uncharacterized protein</fullName>
    </submittedName>
</protein>
<dbReference type="GO" id="GO:0004553">
    <property type="term" value="F:hydrolase activity, hydrolyzing O-glycosyl compounds"/>
    <property type="evidence" value="ECO:0007669"/>
    <property type="project" value="InterPro"/>
</dbReference>
<comment type="caution">
    <text evidence="1">The sequence shown here is derived from an EMBL/GenBank/DDBJ whole genome shotgun (WGS) entry which is preliminary data.</text>
</comment>
<dbReference type="RefSeq" id="WP_098127106.1">
    <property type="nucleotide sequence ID" value="NZ_NUAN01000114.1"/>
</dbReference>
<dbReference type="GO" id="GO:0005576">
    <property type="term" value="C:extracellular region"/>
    <property type="evidence" value="ECO:0007669"/>
    <property type="project" value="InterPro"/>
</dbReference>
<organism evidence="1 2">
    <name type="scientific">Bacillus cereus</name>
    <dbReference type="NCBI Taxonomy" id="1396"/>
    <lineage>
        <taxon>Bacteria</taxon>
        <taxon>Bacillati</taxon>
        <taxon>Bacillota</taxon>
        <taxon>Bacilli</taxon>
        <taxon>Bacillales</taxon>
        <taxon>Bacillaceae</taxon>
        <taxon>Bacillus</taxon>
        <taxon>Bacillus cereus group</taxon>
    </lineage>
</organism>
<dbReference type="GO" id="GO:0005975">
    <property type="term" value="P:carbohydrate metabolic process"/>
    <property type="evidence" value="ECO:0007669"/>
    <property type="project" value="InterPro"/>
</dbReference>
<gene>
    <name evidence="1" type="ORF">CN553_18200</name>
</gene>